<accession>A0A3M4VEY3</accession>
<dbReference type="Proteomes" id="UP000278332">
    <property type="component" value="Unassembled WGS sequence"/>
</dbReference>
<proteinExistence type="predicted"/>
<evidence type="ECO:0000313" key="2">
    <source>
        <dbReference type="EMBL" id="RMR50408.1"/>
    </source>
</evidence>
<organism evidence="2 3">
    <name type="scientific">Pseudomonas cichorii</name>
    <dbReference type="NCBI Taxonomy" id="36746"/>
    <lineage>
        <taxon>Bacteria</taxon>
        <taxon>Pseudomonadati</taxon>
        <taxon>Pseudomonadota</taxon>
        <taxon>Gammaproteobacteria</taxon>
        <taxon>Pseudomonadales</taxon>
        <taxon>Pseudomonadaceae</taxon>
        <taxon>Pseudomonas</taxon>
    </lineage>
</organism>
<comment type="caution">
    <text evidence="2">The sequence shown here is derived from an EMBL/GenBank/DDBJ whole genome shotgun (WGS) entry which is preliminary data.</text>
</comment>
<sequence>MKMGWKGTLRSMQAASRKAERKAQRRNRELQLRQKEYAKMEALEQAAYEVEVYENKIDLLLSVHKECGDEIDWQSFIDRVEPVEPVCDGVLEVQARDREKNYQPGFFARLLKLENRQRKNLQYNIEKGRLEDKRQHNKAVQQWQTDHAAWQEEYKIAQGILRGEGQAKLEAIKLLDPFSDISHLGTAVNFSIGDKGVVEANLSVHGSRVIPSDIKSLLQSGKLSTKKMPMGKYNELLQDYICSCVFRVGRELLSILPDDLVVVTAVDDAVNTATGHMDKFPIVSVAVSRKTLETLNMQSIDPSDAMKNFVHNMSFKKTSGFTPVQVLDVNQFNV</sequence>
<reference evidence="2 3" key="1">
    <citation type="submission" date="2018-08" db="EMBL/GenBank/DDBJ databases">
        <title>Recombination of ecologically and evolutionarily significant loci maintains genetic cohesion in the Pseudomonas syringae species complex.</title>
        <authorList>
            <person name="Dillon M."/>
            <person name="Thakur S."/>
            <person name="Almeida R.N.D."/>
            <person name="Weir B.S."/>
            <person name="Guttman D.S."/>
        </authorList>
    </citation>
    <scope>NUCLEOTIDE SEQUENCE [LARGE SCALE GENOMIC DNA]</scope>
    <source>
        <strain evidence="2 3">ICMP 6917</strain>
    </source>
</reference>
<name>A0A3M4VEY3_PSECI</name>
<feature type="compositionally biased region" description="Basic and acidic residues" evidence="1">
    <location>
        <begin position="17"/>
        <end position="26"/>
    </location>
</feature>
<feature type="region of interest" description="Disordered" evidence="1">
    <location>
        <begin position="1"/>
        <end position="26"/>
    </location>
</feature>
<evidence type="ECO:0000256" key="1">
    <source>
        <dbReference type="SAM" id="MobiDB-lite"/>
    </source>
</evidence>
<dbReference type="AlphaFoldDB" id="A0A3M4VEY3"/>
<protein>
    <submittedName>
        <fullName evidence="2">Uncharacterized protein</fullName>
    </submittedName>
</protein>
<evidence type="ECO:0000313" key="3">
    <source>
        <dbReference type="Proteomes" id="UP000278332"/>
    </source>
</evidence>
<dbReference type="EMBL" id="RBRY01000177">
    <property type="protein sequence ID" value="RMR50408.1"/>
    <property type="molecule type" value="Genomic_DNA"/>
</dbReference>
<gene>
    <name evidence="2" type="ORF">ALP84_02178</name>
</gene>